<feature type="transmembrane region" description="Helical" evidence="6">
    <location>
        <begin position="122"/>
        <end position="144"/>
    </location>
</feature>
<evidence type="ECO:0000256" key="5">
    <source>
        <dbReference type="ARBA" id="ARBA00023136"/>
    </source>
</evidence>
<accession>A0ABT9VEX6</accession>
<dbReference type="InterPro" id="IPR010343">
    <property type="entry name" value="ArAE_1"/>
</dbReference>
<evidence type="ECO:0000256" key="4">
    <source>
        <dbReference type="ARBA" id="ARBA00022989"/>
    </source>
</evidence>
<feature type="transmembrane region" description="Helical" evidence="6">
    <location>
        <begin position="61"/>
        <end position="89"/>
    </location>
</feature>
<sequence>MKKFVGSRVIKTGLAIFITALICDYLGWPPVFAVITAIVTIEPTVSQSIKKGIVRFPASAVGSFYAVLFITLFGHSPLTYALAAVFTIITTYRLKLYSGLLVATLTSVAMIDVIHANVIMSFFIRLGTTTIGLVVSTLINLFILPPDYSSNIKQRLNKVAEQTGNAVEQIFHRYLINHIDQYHCQLTLDGLTEEVQNIESLIEYQKDEAKYHPLTTDERDELKLVERQLIRIKLMIYHMDNILNTPLTQLDLPEAENDMILESVQELAYSMKENTYFDLESHRQKVKQLMALYWKDSDELSEHKEDYTTTFPAEIIALYELVSIFYLVENYYSQKPKLK</sequence>
<dbReference type="Pfam" id="PF06081">
    <property type="entry name" value="ArAE_1"/>
    <property type="match status" value="1"/>
</dbReference>
<evidence type="ECO:0000256" key="6">
    <source>
        <dbReference type="SAM" id="Phobius"/>
    </source>
</evidence>
<gene>
    <name evidence="7" type="ORF">J2S77_001507</name>
</gene>
<keyword evidence="5 6" id="KW-0472">Membrane</keyword>
<dbReference type="Proteomes" id="UP001224359">
    <property type="component" value="Unassembled WGS sequence"/>
</dbReference>
<evidence type="ECO:0000256" key="2">
    <source>
        <dbReference type="ARBA" id="ARBA00022475"/>
    </source>
</evidence>
<comment type="caution">
    <text evidence="7">The sequence shown here is derived from an EMBL/GenBank/DDBJ whole genome shotgun (WGS) entry which is preliminary data.</text>
</comment>
<evidence type="ECO:0000256" key="3">
    <source>
        <dbReference type="ARBA" id="ARBA00022692"/>
    </source>
</evidence>
<dbReference type="PANTHER" id="PTHR30509">
    <property type="entry name" value="P-HYDROXYBENZOIC ACID EFFLUX PUMP SUBUNIT-RELATED"/>
    <property type="match status" value="1"/>
</dbReference>
<dbReference type="EMBL" id="JAUSTQ010000005">
    <property type="protein sequence ID" value="MDQ0159523.1"/>
    <property type="molecule type" value="Genomic_DNA"/>
</dbReference>
<feature type="transmembrane region" description="Helical" evidence="6">
    <location>
        <begin position="12"/>
        <end position="41"/>
    </location>
</feature>
<reference evidence="7 8" key="1">
    <citation type="submission" date="2023-07" db="EMBL/GenBank/DDBJ databases">
        <title>Genomic Encyclopedia of Type Strains, Phase IV (KMG-IV): sequencing the most valuable type-strain genomes for metagenomic binning, comparative biology and taxonomic classification.</title>
        <authorList>
            <person name="Goeker M."/>
        </authorList>
    </citation>
    <scope>NUCLEOTIDE SEQUENCE [LARGE SCALE GENOMIC DNA]</scope>
    <source>
        <strain evidence="7 8">DSM 16460</strain>
    </source>
</reference>
<evidence type="ECO:0000256" key="1">
    <source>
        <dbReference type="ARBA" id="ARBA00004651"/>
    </source>
</evidence>
<proteinExistence type="predicted"/>
<comment type="subcellular location">
    <subcellularLocation>
        <location evidence="1">Cell membrane</location>
        <topology evidence="1">Multi-pass membrane protein</topology>
    </subcellularLocation>
</comment>
<feature type="transmembrane region" description="Helical" evidence="6">
    <location>
        <begin position="96"/>
        <end position="116"/>
    </location>
</feature>
<keyword evidence="4 6" id="KW-1133">Transmembrane helix</keyword>
<evidence type="ECO:0000313" key="7">
    <source>
        <dbReference type="EMBL" id="MDQ0159523.1"/>
    </source>
</evidence>
<dbReference type="PANTHER" id="PTHR30509:SF9">
    <property type="entry name" value="MULTIDRUG RESISTANCE PROTEIN MDTO"/>
    <property type="match status" value="1"/>
</dbReference>
<dbReference type="RefSeq" id="WP_306976065.1">
    <property type="nucleotide sequence ID" value="NZ_JAUSTQ010000005.1"/>
</dbReference>
<keyword evidence="2" id="KW-1003">Cell membrane</keyword>
<evidence type="ECO:0000313" key="8">
    <source>
        <dbReference type="Proteomes" id="UP001224359"/>
    </source>
</evidence>
<keyword evidence="3 6" id="KW-0812">Transmembrane</keyword>
<protein>
    <submittedName>
        <fullName evidence="7">Uncharacterized membrane protein YgaE (UPF0421/DUF939 family)</fullName>
    </submittedName>
</protein>
<name>A0ABT9VEX6_9BACI</name>
<organism evidence="7 8">
    <name type="scientific">Alkalibacillus salilacus</name>
    <dbReference type="NCBI Taxonomy" id="284582"/>
    <lineage>
        <taxon>Bacteria</taxon>
        <taxon>Bacillati</taxon>
        <taxon>Bacillota</taxon>
        <taxon>Bacilli</taxon>
        <taxon>Bacillales</taxon>
        <taxon>Bacillaceae</taxon>
        <taxon>Alkalibacillus</taxon>
    </lineage>
</organism>
<keyword evidence="8" id="KW-1185">Reference proteome</keyword>